<sequence>MASAMLQGMTARPMATAKKTEGLRSARRPVLAPRRHGTGFSIATKRVPGPAARVVRLTAAASPSPGGLESSTTRQRRFDAVVAHSAASSPVVRAAVGTMDPTPTPWYKREFDIHVWLDKGLGSVMLILATFISLGLANSAMSGSFVGFWEHFHFGPASIGLHLNAHEWVNEGLMALFFFNVGLEIKREFAVGSLSNMRAALLPCFGALGGMVAPMGVYLALQMAPGGVAAGWAIPMATDIAFAMGVYNFFKTRMPPAVAAFLLTLATVDDLGAIAVIAVFFAKGIVPGYLVASAGICVALFVACKKKVAHTGVYAVLGCALWFALLKGGINADIAGVVAAVAIPASATAPAGSHAHAHEPGAQVSLLDHLIHNFHPWSSLLIMPLFALANCAVPVNGAAMGTVMTTPVGLGVMAGLLLGKPLGIVGLCYAAVKTGVCAFPTDMNVKHLATVGVLAGIGFTMSLFLIEQSLFGASAVTAKLAILCSSAIAAIAGGYLMTRFPIYMCEVVCDEDACRPEDMGDQVFKSMNSCDEDGCEPNFEQEAISAVTGEKEKRD</sequence>
<keyword evidence="3 7" id="KW-0812">Transmembrane</keyword>
<evidence type="ECO:0008006" key="9">
    <source>
        <dbReference type="Google" id="ProtNLM"/>
    </source>
</evidence>
<dbReference type="GO" id="GO:0006885">
    <property type="term" value="P:regulation of pH"/>
    <property type="evidence" value="ECO:0007669"/>
    <property type="project" value="InterPro"/>
</dbReference>
<evidence type="ECO:0000256" key="3">
    <source>
        <dbReference type="ARBA" id="ARBA00022692"/>
    </source>
</evidence>
<dbReference type="InterPro" id="IPR004670">
    <property type="entry name" value="NhaA"/>
</dbReference>
<dbReference type="PANTHER" id="PTHR30341">
    <property type="entry name" value="SODIUM ION/PROTON ANTIPORTER NHAA-RELATED"/>
    <property type="match status" value="1"/>
</dbReference>
<reference evidence="8" key="1">
    <citation type="submission" date="2021-01" db="EMBL/GenBank/DDBJ databases">
        <authorList>
            <person name="Corre E."/>
            <person name="Pelletier E."/>
            <person name="Niang G."/>
            <person name="Scheremetjew M."/>
            <person name="Finn R."/>
            <person name="Kale V."/>
            <person name="Holt S."/>
            <person name="Cochrane G."/>
            <person name="Meng A."/>
            <person name="Brown T."/>
            <person name="Cohen L."/>
        </authorList>
    </citation>
    <scope>NUCLEOTIDE SEQUENCE</scope>
    <source>
        <strain evidence="8">SL-175</strain>
    </source>
</reference>
<feature type="transmembrane region" description="Helical" evidence="7">
    <location>
        <begin position="408"/>
        <end position="432"/>
    </location>
</feature>
<dbReference type="InterPro" id="IPR023171">
    <property type="entry name" value="Na/H_antiporter_dom_sf"/>
</dbReference>
<evidence type="ECO:0000256" key="7">
    <source>
        <dbReference type="SAM" id="Phobius"/>
    </source>
</evidence>
<name>A0A7S0SAS7_9CHLO</name>
<dbReference type="GO" id="GO:0015385">
    <property type="term" value="F:sodium:proton antiporter activity"/>
    <property type="evidence" value="ECO:0007669"/>
    <property type="project" value="TreeGrafter"/>
</dbReference>
<comment type="subcellular location">
    <subcellularLocation>
        <location evidence="1">Cell inner membrane</location>
        <topology evidence="1">Multi-pass membrane protein</topology>
    </subcellularLocation>
</comment>
<evidence type="ECO:0000256" key="2">
    <source>
        <dbReference type="ARBA" id="ARBA00022475"/>
    </source>
</evidence>
<feature type="transmembrane region" description="Helical" evidence="7">
    <location>
        <begin position="197"/>
        <end position="221"/>
    </location>
</feature>
<keyword evidence="5 7" id="KW-0472">Membrane</keyword>
<dbReference type="EMBL" id="HBFC01006765">
    <property type="protein sequence ID" value="CAD8701122.1"/>
    <property type="molecule type" value="Transcribed_RNA"/>
</dbReference>
<keyword evidence="2" id="KW-1003">Cell membrane</keyword>
<feature type="transmembrane region" description="Helical" evidence="7">
    <location>
        <begin position="447"/>
        <end position="466"/>
    </location>
</feature>
<dbReference type="AlphaFoldDB" id="A0A7S0SAS7"/>
<dbReference type="NCBIfam" id="TIGR00773">
    <property type="entry name" value="NhaA"/>
    <property type="match status" value="1"/>
</dbReference>
<organism evidence="8">
    <name type="scientific">Mantoniella antarctica</name>
    <dbReference type="NCBI Taxonomy" id="81844"/>
    <lineage>
        <taxon>Eukaryota</taxon>
        <taxon>Viridiplantae</taxon>
        <taxon>Chlorophyta</taxon>
        <taxon>Mamiellophyceae</taxon>
        <taxon>Mamiellales</taxon>
        <taxon>Mamiellaceae</taxon>
        <taxon>Mantoniella</taxon>
    </lineage>
</organism>
<evidence type="ECO:0000256" key="5">
    <source>
        <dbReference type="ARBA" id="ARBA00023136"/>
    </source>
</evidence>
<feature type="transmembrane region" description="Helical" evidence="7">
    <location>
        <begin position="286"/>
        <end position="304"/>
    </location>
</feature>
<keyword evidence="4 7" id="KW-1133">Transmembrane helix</keyword>
<dbReference type="HAMAP" id="MF_01844">
    <property type="entry name" value="NhaA"/>
    <property type="match status" value="1"/>
</dbReference>
<evidence type="ECO:0000256" key="1">
    <source>
        <dbReference type="ARBA" id="ARBA00004429"/>
    </source>
</evidence>
<feature type="transmembrane region" description="Helical" evidence="7">
    <location>
        <begin position="124"/>
        <end position="148"/>
    </location>
</feature>
<feature type="transmembrane region" description="Helical" evidence="7">
    <location>
        <begin position="311"/>
        <end position="330"/>
    </location>
</feature>
<feature type="region of interest" description="Disordered" evidence="6">
    <location>
        <begin position="1"/>
        <end position="25"/>
    </location>
</feature>
<feature type="transmembrane region" description="Helical" evidence="7">
    <location>
        <begin position="377"/>
        <end position="396"/>
    </location>
</feature>
<protein>
    <recommendedName>
        <fullName evidence="9">Na+/H+ antiporter NhaA</fullName>
    </recommendedName>
</protein>
<evidence type="ECO:0000313" key="8">
    <source>
        <dbReference type="EMBL" id="CAD8701122.1"/>
    </source>
</evidence>
<dbReference type="Pfam" id="PF06965">
    <property type="entry name" value="Na_H_antiport_1"/>
    <property type="match status" value="1"/>
</dbReference>
<feature type="transmembrane region" description="Helical" evidence="7">
    <location>
        <begin position="227"/>
        <end position="250"/>
    </location>
</feature>
<feature type="transmembrane region" description="Helical" evidence="7">
    <location>
        <begin position="478"/>
        <end position="497"/>
    </location>
</feature>
<dbReference type="GO" id="GO:0005886">
    <property type="term" value="C:plasma membrane"/>
    <property type="evidence" value="ECO:0007669"/>
    <property type="project" value="UniProtKB-SubCell"/>
</dbReference>
<evidence type="ECO:0000256" key="4">
    <source>
        <dbReference type="ARBA" id="ARBA00022989"/>
    </source>
</evidence>
<proteinExistence type="inferred from homology"/>
<accession>A0A7S0SAS7</accession>
<dbReference type="PANTHER" id="PTHR30341:SF0">
    <property type="entry name" value="NA(+)_H(+) ANTIPORTER NHAA"/>
    <property type="match status" value="1"/>
</dbReference>
<feature type="transmembrane region" description="Helical" evidence="7">
    <location>
        <begin position="257"/>
        <end position="280"/>
    </location>
</feature>
<evidence type="ECO:0000256" key="6">
    <source>
        <dbReference type="SAM" id="MobiDB-lite"/>
    </source>
</evidence>
<dbReference type="Gene3D" id="1.20.1530.10">
    <property type="entry name" value="Na+/H+ antiporter like domain"/>
    <property type="match status" value="1"/>
</dbReference>
<gene>
    <name evidence="8" type="ORF">MANT1106_LOCUS3804</name>
</gene>